<dbReference type="InterPro" id="IPR014917">
    <property type="entry name" value="DUF1800"/>
</dbReference>
<dbReference type="Pfam" id="PF08811">
    <property type="entry name" value="DUF1800"/>
    <property type="match status" value="1"/>
</dbReference>
<sequence length="452" mass="50564">MRSPALTAATRFGLGPEQDPGPTRESLAAELDNPRGARIASLDDLDTIRERYLAKDREFRELARAFRKNRTDETEAARQEAVKARQQVMREVEAAELEARYKHGVTTATPFLERLVLFWSNHFAVEARNVTVRLLAGNYEREAIRANVTGSFREMLHAAITHPAMLIYLDNWRSIGPNSKLGRRRGKGRLNENLARELLELHTLGVDGGYTQADVNELALALTGWTGAMQPRPKNPEFDARWHEPGARTILGRKYGQPGQRQLLAVLDDLAAHPSTAKFISRKFAHHFVGDQASDDLVEALRVSFVETDGDLAELAFTLISHPDAWSAEPTKVVPPYDFLVSTGRALEVAELPPRFLTQVCDALGQPIWKPPSPAGWPYKDNDFLGGDSVLERVDFAGTMVKRFAKKADGRTLARELFGDDLDPFVAETVDRAEDRHQALVLLLMSPAFQRR</sequence>
<gene>
    <name evidence="2" type="ORF">DLJ53_20030</name>
</gene>
<accession>A0A8B2NN31</accession>
<evidence type="ECO:0000313" key="2">
    <source>
        <dbReference type="EMBL" id="RAI00021.1"/>
    </source>
</evidence>
<reference evidence="2 3" key="1">
    <citation type="submission" date="2018-05" db="EMBL/GenBank/DDBJ databases">
        <title>Acuticoccus sediminis sp. nov., isolated from deep-sea sediment of Indian Ocean.</title>
        <authorList>
            <person name="Liu X."/>
            <person name="Lai Q."/>
            <person name="Du Y."/>
            <person name="Sun F."/>
            <person name="Zhang X."/>
            <person name="Wang S."/>
            <person name="Shao Z."/>
        </authorList>
    </citation>
    <scope>NUCLEOTIDE SEQUENCE [LARGE SCALE GENOMIC DNA]</scope>
    <source>
        <strain evidence="2 3">PTG4-2</strain>
    </source>
</reference>
<proteinExistence type="predicted"/>
<dbReference type="Proteomes" id="UP000249590">
    <property type="component" value="Unassembled WGS sequence"/>
</dbReference>
<dbReference type="OrthoDB" id="9772295at2"/>
<comment type="caution">
    <text evidence="2">The sequence shown here is derived from an EMBL/GenBank/DDBJ whole genome shotgun (WGS) entry which is preliminary data.</text>
</comment>
<dbReference type="AlphaFoldDB" id="A0A8B2NN31"/>
<dbReference type="EMBL" id="QHHQ01000004">
    <property type="protein sequence ID" value="RAI00021.1"/>
    <property type="molecule type" value="Genomic_DNA"/>
</dbReference>
<feature type="region of interest" description="Disordered" evidence="1">
    <location>
        <begin position="1"/>
        <end position="32"/>
    </location>
</feature>
<name>A0A8B2NN31_9HYPH</name>
<organism evidence="2 3">
    <name type="scientific">Acuticoccus sediminis</name>
    <dbReference type="NCBI Taxonomy" id="2184697"/>
    <lineage>
        <taxon>Bacteria</taxon>
        <taxon>Pseudomonadati</taxon>
        <taxon>Pseudomonadota</taxon>
        <taxon>Alphaproteobacteria</taxon>
        <taxon>Hyphomicrobiales</taxon>
        <taxon>Amorphaceae</taxon>
        <taxon>Acuticoccus</taxon>
    </lineage>
</organism>
<keyword evidence="3" id="KW-1185">Reference proteome</keyword>
<evidence type="ECO:0000313" key="3">
    <source>
        <dbReference type="Proteomes" id="UP000249590"/>
    </source>
</evidence>
<evidence type="ECO:0000256" key="1">
    <source>
        <dbReference type="SAM" id="MobiDB-lite"/>
    </source>
</evidence>
<protein>
    <submittedName>
        <fullName evidence="2">DUF1800 domain-containing protein</fullName>
    </submittedName>
</protein>
<dbReference type="RefSeq" id="WP_111348512.1">
    <property type="nucleotide sequence ID" value="NZ_JAIWKD010000007.1"/>
</dbReference>